<dbReference type="EMBL" id="WNZW01000001">
    <property type="protein sequence ID" value="MUG44003.1"/>
    <property type="molecule type" value="Genomic_DNA"/>
</dbReference>
<dbReference type="RefSeq" id="WP_155609427.1">
    <property type="nucleotide sequence ID" value="NZ_WNZW01000001.1"/>
</dbReference>
<dbReference type="Pfam" id="PF01170">
    <property type="entry name" value="UPF0020"/>
    <property type="match status" value="1"/>
</dbReference>
<evidence type="ECO:0000313" key="2">
    <source>
        <dbReference type="EMBL" id="MUG44003.1"/>
    </source>
</evidence>
<keyword evidence="2" id="KW-0808">Transferase</keyword>
<name>A0A7X2YYX1_9BACL</name>
<dbReference type="PANTHER" id="PTHR14911">
    <property type="entry name" value="THUMP DOMAIN-CONTAINING"/>
    <property type="match status" value="1"/>
</dbReference>
<dbReference type="Proteomes" id="UP000447876">
    <property type="component" value="Unassembled WGS sequence"/>
</dbReference>
<dbReference type="InterPro" id="IPR000241">
    <property type="entry name" value="RlmKL-like_Mtase"/>
</dbReference>
<protein>
    <submittedName>
        <fullName evidence="2">RNA methyltransferase</fullName>
    </submittedName>
</protein>
<dbReference type="PANTHER" id="PTHR14911:SF13">
    <property type="entry name" value="TRNA (GUANINE(6)-N2)-METHYLTRANSFERASE THUMP3"/>
    <property type="match status" value="1"/>
</dbReference>
<dbReference type="AlphaFoldDB" id="A0A7X2YYX1"/>
<dbReference type="Gene3D" id="3.40.50.150">
    <property type="entry name" value="Vaccinia Virus protein VP39"/>
    <property type="match status" value="1"/>
</dbReference>
<feature type="domain" description="Ribosomal RNA large subunit methyltransferase K/L-like methyltransferase" evidence="1">
    <location>
        <begin position="154"/>
        <end position="252"/>
    </location>
</feature>
<dbReference type="GO" id="GO:0016423">
    <property type="term" value="F:tRNA (guanine) methyltransferase activity"/>
    <property type="evidence" value="ECO:0007669"/>
    <property type="project" value="TreeGrafter"/>
</dbReference>
<accession>A0A7X2YYX1</accession>
<sequence length="318" mass="35224">MYKENSGGSIYTYACHENERRLCEMELAALFGHSPNTEGYVATDKRIDPSRSPFISYRIDILLTGGDLDSVAMQAAELDLKGKTFKVVCIKLGGMLAFTYEEQRELERQIGGRIRGKADMRTPEVTFGLMFVEGAWLLGVCHAAESVWLRHKSKPRNYSTGLSTAVARALVNIAVPEPHAVKAIDPCCGMGNVLIEALSMGIDIVGRDINPLAVRGARINLRHFGYGDDRVSLGDLNEVGELYDAAIVDMPYNLCSVLSPGERGEMLRSIRRFSQRTVIVSTEQLETEIVDAGFRIHDYGTVSKSSFVRHIWVCGANW</sequence>
<evidence type="ECO:0000259" key="1">
    <source>
        <dbReference type="Pfam" id="PF01170"/>
    </source>
</evidence>
<comment type="caution">
    <text evidence="2">The sequence shown here is derived from an EMBL/GenBank/DDBJ whole genome shotgun (WGS) entry which is preliminary data.</text>
</comment>
<dbReference type="SUPFAM" id="SSF53335">
    <property type="entry name" value="S-adenosyl-L-methionine-dependent methyltransferases"/>
    <property type="match status" value="1"/>
</dbReference>
<gene>
    <name evidence="2" type="ORF">GNP95_03145</name>
</gene>
<dbReference type="OrthoDB" id="9791556at2"/>
<organism evidence="2 3">
    <name type="scientific">Paenibacillus woosongensis</name>
    <dbReference type="NCBI Taxonomy" id="307580"/>
    <lineage>
        <taxon>Bacteria</taxon>
        <taxon>Bacillati</taxon>
        <taxon>Bacillota</taxon>
        <taxon>Bacilli</taxon>
        <taxon>Bacillales</taxon>
        <taxon>Paenibacillaceae</taxon>
        <taxon>Paenibacillus</taxon>
    </lineage>
</organism>
<dbReference type="GO" id="GO:0030488">
    <property type="term" value="P:tRNA methylation"/>
    <property type="evidence" value="ECO:0007669"/>
    <property type="project" value="TreeGrafter"/>
</dbReference>
<dbReference type="InterPro" id="IPR029063">
    <property type="entry name" value="SAM-dependent_MTases_sf"/>
</dbReference>
<proteinExistence type="predicted"/>
<dbReference type="CDD" id="cd02440">
    <property type="entry name" value="AdoMet_MTases"/>
    <property type="match status" value="1"/>
</dbReference>
<keyword evidence="2" id="KW-0489">Methyltransferase</keyword>
<evidence type="ECO:0000313" key="3">
    <source>
        <dbReference type="Proteomes" id="UP000447876"/>
    </source>
</evidence>
<reference evidence="2 3" key="1">
    <citation type="submission" date="2019-11" db="EMBL/GenBank/DDBJ databases">
        <title>Draft genome sequences of five Paenibacillus species of dairy origin.</title>
        <authorList>
            <person name="Olajide A.M."/>
            <person name="Chen S."/>
            <person name="Lapointe G."/>
        </authorList>
    </citation>
    <scope>NUCLEOTIDE SEQUENCE [LARGE SCALE GENOMIC DNA]</scope>
    <source>
        <strain evidence="2 3">12CR55</strain>
    </source>
</reference>